<dbReference type="AlphaFoldDB" id="U4KW61"/>
<dbReference type="EMBL" id="HF935245">
    <property type="protein sequence ID" value="CCX05311.1"/>
    <property type="molecule type" value="Genomic_DNA"/>
</dbReference>
<accession>U4KW61</accession>
<organism evidence="2 3">
    <name type="scientific">Pyronema omphalodes (strain CBS 100304)</name>
    <name type="common">Pyronema confluens</name>
    <dbReference type="NCBI Taxonomy" id="1076935"/>
    <lineage>
        <taxon>Eukaryota</taxon>
        <taxon>Fungi</taxon>
        <taxon>Dikarya</taxon>
        <taxon>Ascomycota</taxon>
        <taxon>Pezizomycotina</taxon>
        <taxon>Pezizomycetes</taxon>
        <taxon>Pezizales</taxon>
        <taxon>Pyronemataceae</taxon>
        <taxon>Pyronema</taxon>
    </lineage>
</organism>
<keyword evidence="3" id="KW-1185">Reference proteome</keyword>
<evidence type="ECO:0000313" key="2">
    <source>
        <dbReference type="EMBL" id="CCX05311.1"/>
    </source>
</evidence>
<reference evidence="2 3" key="1">
    <citation type="journal article" date="2013" name="PLoS Genet.">
        <title>The genome and development-dependent transcriptomes of Pyronema confluens: a window into fungal evolution.</title>
        <authorList>
            <person name="Traeger S."/>
            <person name="Altegoer F."/>
            <person name="Freitag M."/>
            <person name="Gabaldon T."/>
            <person name="Kempken F."/>
            <person name="Kumar A."/>
            <person name="Marcet-Houben M."/>
            <person name="Poggeler S."/>
            <person name="Stajich J.E."/>
            <person name="Nowrousian M."/>
        </authorList>
    </citation>
    <scope>NUCLEOTIDE SEQUENCE [LARGE SCALE GENOMIC DNA]</scope>
    <source>
        <strain evidence="3">CBS 100304</strain>
        <tissue evidence="2">Vegetative mycelium</tissue>
    </source>
</reference>
<dbReference type="OrthoDB" id="10341376at2759"/>
<gene>
    <name evidence="2" type="ORF">PCON_04898</name>
</gene>
<evidence type="ECO:0000256" key="1">
    <source>
        <dbReference type="SAM" id="MobiDB-lite"/>
    </source>
</evidence>
<dbReference type="Proteomes" id="UP000018144">
    <property type="component" value="Unassembled WGS sequence"/>
</dbReference>
<feature type="region of interest" description="Disordered" evidence="1">
    <location>
        <begin position="1"/>
        <end position="41"/>
    </location>
</feature>
<sequence>MTNQSHTNGNTQSPTQNGHYTPEIMSNRSDTNGNTQSPTQNGHYIPDGAYFQLSSLFGKIMQLLFLTADITWAKVGTQYSTDRIFEKHSDEYDDLSLKVDGAISTILQEITRISTANESARHIVEMARSHIDSKVAEKGYPTPAGNYRYAWLVGTTKDVDESLWVETFDSIVTALGPEAAEEMEDQAHARNIYAKRMEYCAILGYGPLDMALGMDLSSIVYWETHGC</sequence>
<name>U4KW61_PYROM</name>
<proteinExistence type="predicted"/>
<protein>
    <submittedName>
        <fullName evidence="2">Uncharacterized protein</fullName>
    </submittedName>
</protein>
<evidence type="ECO:0000313" key="3">
    <source>
        <dbReference type="Proteomes" id="UP000018144"/>
    </source>
</evidence>